<comment type="caution">
    <text evidence="2">The sequence shown here is derived from an EMBL/GenBank/DDBJ whole genome shotgun (WGS) entry which is preliminary data.</text>
</comment>
<feature type="transmembrane region" description="Helical" evidence="1">
    <location>
        <begin position="254"/>
        <end position="276"/>
    </location>
</feature>
<keyword evidence="1" id="KW-0472">Membrane</keyword>
<feature type="transmembrane region" description="Helical" evidence="1">
    <location>
        <begin position="137"/>
        <end position="155"/>
    </location>
</feature>
<dbReference type="PANTHER" id="PTHR41771:SF1">
    <property type="entry name" value="MEMBRANE PROTEIN"/>
    <property type="match status" value="1"/>
</dbReference>
<dbReference type="InterPro" id="IPR012507">
    <property type="entry name" value="YibE_F"/>
</dbReference>
<dbReference type="RefSeq" id="WP_129426619.1">
    <property type="nucleotide sequence ID" value="NZ_SDWV01000008.1"/>
</dbReference>
<feature type="transmembrane region" description="Helical" evidence="1">
    <location>
        <begin position="213"/>
        <end position="234"/>
    </location>
</feature>
<dbReference type="OrthoDB" id="5846312at2"/>
<evidence type="ECO:0000313" key="3">
    <source>
        <dbReference type="Proteomes" id="UP000291101"/>
    </source>
</evidence>
<sequence>MGGGHSHAERPSLGPAPRGMRVLIALLVGPLVLATVVGLAVLWPDGDLQVSGLGTDVERGTAKVRDIGPCQQARAIDGCQVAEVDLLSGAGAPGQAVALLPFGPGAPEVEVGDRIIVSFAAQAPPGEQYAFQDFDRGPPLLVLTLFFAVGVLALSRWRGIGALASLAYSLVLIAVFTLPAIIEGSSPLAVAVVTAAAIMLVTLYLSHGFDVRTTVAMLGTLVSLVLIGVLGLVFTRVGHFTGLVDEGSQYISGIAGQVDLRGLLLAGLVIGALGVLDDVTVTQTWAVWELADLDPGATTRSLFVRAMRIGRSHAASTVNTLVLAYVGATLPLMLVFSALELPFGIAVSQEIVAQEVVRGLVGGLGILAAVPVTTAIAALVASRLARRP</sequence>
<proteinExistence type="predicted"/>
<accession>A0A4Q2SYB1</accession>
<name>A0A4Q2SYB1_9ACTN</name>
<feature type="transmembrane region" description="Helical" evidence="1">
    <location>
        <begin position="317"/>
        <end position="339"/>
    </location>
</feature>
<gene>
    <name evidence="2" type="ORF">EUA94_09360</name>
</gene>
<feature type="transmembrane region" description="Helical" evidence="1">
    <location>
        <begin position="21"/>
        <end position="43"/>
    </location>
</feature>
<evidence type="ECO:0000256" key="1">
    <source>
        <dbReference type="SAM" id="Phobius"/>
    </source>
</evidence>
<keyword evidence="3" id="KW-1185">Reference proteome</keyword>
<dbReference type="Proteomes" id="UP000291101">
    <property type="component" value="Unassembled WGS sequence"/>
</dbReference>
<dbReference type="Pfam" id="PF07907">
    <property type="entry name" value="YibE_F"/>
    <property type="match status" value="1"/>
</dbReference>
<dbReference type="EMBL" id="SDWV01000008">
    <property type="protein sequence ID" value="RYC11185.1"/>
    <property type="molecule type" value="Genomic_DNA"/>
</dbReference>
<evidence type="ECO:0000313" key="2">
    <source>
        <dbReference type="EMBL" id="RYC11185.1"/>
    </source>
</evidence>
<organism evidence="2 3">
    <name type="scientific">Nocardioides zhouii</name>
    <dbReference type="NCBI Taxonomy" id="1168729"/>
    <lineage>
        <taxon>Bacteria</taxon>
        <taxon>Bacillati</taxon>
        <taxon>Actinomycetota</taxon>
        <taxon>Actinomycetes</taxon>
        <taxon>Propionibacteriales</taxon>
        <taxon>Nocardioidaceae</taxon>
        <taxon>Nocardioides</taxon>
    </lineage>
</organism>
<protein>
    <submittedName>
        <fullName evidence="2">YibE/F family protein</fullName>
    </submittedName>
</protein>
<keyword evidence="1" id="KW-0812">Transmembrane</keyword>
<feature type="transmembrane region" description="Helical" evidence="1">
    <location>
        <begin position="162"/>
        <end position="182"/>
    </location>
</feature>
<dbReference type="PANTHER" id="PTHR41771">
    <property type="entry name" value="MEMBRANE PROTEIN-RELATED"/>
    <property type="match status" value="1"/>
</dbReference>
<reference evidence="2 3" key="1">
    <citation type="submission" date="2019-01" db="EMBL/GenBank/DDBJ databases">
        <title>Novel species of Nocardioides.</title>
        <authorList>
            <person name="Liu Q."/>
            <person name="X Y.-H."/>
        </authorList>
    </citation>
    <scope>NUCLEOTIDE SEQUENCE [LARGE SCALE GENOMIC DNA]</scope>
    <source>
        <strain evidence="2 3">HLT2-9</strain>
    </source>
</reference>
<dbReference type="AlphaFoldDB" id="A0A4Q2SYB1"/>
<feature type="transmembrane region" description="Helical" evidence="1">
    <location>
        <begin position="188"/>
        <end position="206"/>
    </location>
</feature>
<keyword evidence="1" id="KW-1133">Transmembrane helix</keyword>
<feature type="transmembrane region" description="Helical" evidence="1">
    <location>
        <begin position="359"/>
        <end position="381"/>
    </location>
</feature>